<dbReference type="Proteomes" id="UP000236291">
    <property type="component" value="Unassembled WGS sequence"/>
</dbReference>
<feature type="non-terminal residue" evidence="2">
    <location>
        <position position="1"/>
    </location>
</feature>
<keyword evidence="1" id="KW-0175">Coiled coil</keyword>
<evidence type="ECO:0000256" key="1">
    <source>
        <dbReference type="SAM" id="Coils"/>
    </source>
</evidence>
<accession>A0A2K3KEF0</accession>
<sequence length="103" mass="11974">TPVEELRKKSLEYEVKGTLLNYLLSCRQEQEVLDAKNKMKTVDDNLADIEKRYSETKTKLEGDLKSLKESQEGEIERLKKEYEDKLSKVKDSYAASEAKLKEN</sequence>
<dbReference type="AlphaFoldDB" id="A0A2K3KEF0"/>
<proteinExistence type="predicted"/>
<gene>
    <name evidence="2" type="ORF">L195_g062225</name>
</gene>
<protein>
    <submittedName>
        <fullName evidence="2">Uncharacterized protein</fullName>
    </submittedName>
</protein>
<feature type="coiled-coil region" evidence="1">
    <location>
        <begin position="32"/>
        <end position="99"/>
    </location>
</feature>
<evidence type="ECO:0000313" key="3">
    <source>
        <dbReference type="Proteomes" id="UP000236291"/>
    </source>
</evidence>
<reference evidence="2 3" key="1">
    <citation type="journal article" date="2014" name="Am. J. Bot.">
        <title>Genome assembly and annotation for red clover (Trifolium pratense; Fabaceae).</title>
        <authorList>
            <person name="Istvanek J."/>
            <person name="Jaros M."/>
            <person name="Krenek A."/>
            <person name="Repkova J."/>
        </authorList>
    </citation>
    <scope>NUCLEOTIDE SEQUENCE [LARGE SCALE GENOMIC DNA]</scope>
    <source>
        <strain evidence="3">cv. Tatra</strain>
        <tissue evidence="2">Young leaves</tissue>
    </source>
</reference>
<feature type="non-terminal residue" evidence="2">
    <location>
        <position position="103"/>
    </location>
</feature>
<dbReference type="EMBL" id="ASHM01168873">
    <property type="protein sequence ID" value="PNX64660.1"/>
    <property type="molecule type" value="Genomic_DNA"/>
</dbReference>
<comment type="caution">
    <text evidence="2">The sequence shown here is derived from an EMBL/GenBank/DDBJ whole genome shotgun (WGS) entry which is preliminary data.</text>
</comment>
<organism evidence="2 3">
    <name type="scientific">Trifolium pratense</name>
    <name type="common">Red clover</name>
    <dbReference type="NCBI Taxonomy" id="57577"/>
    <lineage>
        <taxon>Eukaryota</taxon>
        <taxon>Viridiplantae</taxon>
        <taxon>Streptophyta</taxon>
        <taxon>Embryophyta</taxon>
        <taxon>Tracheophyta</taxon>
        <taxon>Spermatophyta</taxon>
        <taxon>Magnoliopsida</taxon>
        <taxon>eudicotyledons</taxon>
        <taxon>Gunneridae</taxon>
        <taxon>Pentapetalae</taxon>
        <taxon>rosids</taxon>
        <taxon>fabids</taxon>
        <taxon>Fabales</taxon>
        <taxon>Fabaceae</taxon>
        <taxon>Papilionoideae</taxon>
        <taxon>50 kb inversion clade</taxon>
        <taxon>NPAAA clade</taxon>
        <taxon>Hologalegina</taxon>
        <taxon>IRL clade</taxon>
        <taxon>Trifolieae</taxon>
        <taxon>Trifolium</taxon>
    </lineage>
</organism>
<evidence type="ECO:0000313" key="2">
    <source>
        <dbReference type="EMBL" id="PNX64660.1"/>
    </source>
</evidence>
<name>A0A2K3KEF0_TRIPR</name>
<reference evidence="2 3" key="2">
    <citation type="journal article" date="2017" name="Front. Plant Sci.">
        <title>Gene Classification and Mining of Molecular Markers Useful in Red Clover (Trifolium pratense) Breeding.</title>
        <authorList>
            <person name="Istvanek J."/>
            <person name="Dluhosova J."/>
            <person name="Dluhos P."/>
            <person name="Patkova L."/>
            <person name="Nedelnik J."/>
            <person name="Repkova J."/>
        </authorList>
    </citation>
    <scope>NUCLEOTIDE SEQUENCE [LARGE SCALE GENOMIC DNA]</scope>
    <source>
        <strain evidence="3">cv. Tatra</strain>
        <tissue evidence="2">Young leaves</tissue>
    </source>
</reference>